<feature type="compositionally biased region" description="Polar residues" evidence="1">
    <location>
        <begin position="325"/>
        <end position="334"/>
    </location>
</feature>
<dbReference type="AlphaFoldDB" id="R0LH21"/>
<proteinExistence type="predicted"/>
<evidence type="ECO:0000256" key="1">
    <source>
        <dbReference type="SAM" id="MobiDB-lite"/>
    </source>
</evidence>
<feature type="compositionally biased region" description="Basic and acidic residues" evidence="1">
    <location>
        <begin position="222"/>
        <end position="240"/>
    </location>
</feature>
<sequence>MWITQPRKIFGQESVYLGMLPKSKFQMMSYPMFQLCISSISALIVRVSTGLPSPASLTLVCCACFVPDPDLLAVLSLGAAPEGNTSHKAKHLVLGDTQRDPSQVDSHTLGQIMQRAHLASTALARELQAQTPVFLSFGRTANLSGILTPRAFADCLSEVNRRTILDNSRLHQNKHLGCLYLDHTAEGCQQNPSVLYSYSHVRENSQAVPTRGGCFPKRGKQACRDQPSEEHSAELGTRRPGDAACGAGRAPCAGHASSNALLHQKGVGSCKHCRQHLPYSQRYPACPVPRGKWSLLQAARFPTEDAAVAGMRRRAGAQDSHADTRSPSTRAAGQSSSDFSSFDGHGAHFDMLERDSPSGQSHPPAPAPPWTTSLLIYIGEESKQIKCLRTALQRDGRSVASGLDTLSARKLYATVENGNSKNNLLDSTSKGLTGITCERIDTVGTNLVEICMLQYWGKWETKGKSYPGLLGDAVPDSPGLMQRHSAGTFRGPEGQPRGESRASGCGTAARKPGLSRLHQGFFSEYLRIFLGAVRTCISLPSLAKAERQSPWGMLPPAQPIAPQCPIPPSHTMLRHGTKCQPLRAYEGVKAQGFLASTAGLNFVASKRGQALLHCPNESRFLATVFVVILPHPLSPFLSNNTFSTQGNHRQRKQNCEQELPHAYCQLE</sequence>
<keyword evidence="3" id="KW-1185">Reference proteome</keyword>
<protein>
    <submittedName>
        <fullName evidence="2">Uncharacterized protein</fullName>
    </submittedName>
</protein>
<evidence type="ECO:0000313" key="3">
    <source>
        <dbReference type="Proteomes" id="UP000296049"/>
    </source>
</evidence>
<organism evidence="2 3">
    <name type="scientific">Anas platyrhynchos</name>
    <name type="common">Mallard</name>
    <name type="synonym">Anas boschas</name>
    <dbReference type="NCBI Taxonomy" id="8839"/>
    <lineage>
        <taxon>Eukaryota</taxon>
        <taxon>Metazoa</taxon>
        <taxon>Chordata</taxon>
        <taxon>Craniata</taxon>
        <taxon>Vertebrata</taxon>
        <taxon>Euteleostomi</taxon>
        <taxon>Archelosauria</taxon>
        <taxon>Archosauria</taxon>
        <taxon>Dinosauria</taxon>
        <taxon>Saurischia</taxon>
        <taxon>Theropoda</taxon>
        <taxon>Coelurosauria</taxon>
        <taxon>Aves</taxon>
        <taxon>Neognathae</taxon>
        <taxon>Galloanserae</taxon>
        <taxon>Anseriformes</taxon>
        <taxon>Anatidae</taxon>
        <taxon>Anatinae</taxon>
        <taxon>Anas</taxon>
    </lineage>
</organism>
<dbReference type="Proteomes" id="UP000296049">
    <property type="component" value="Unassembled WGS sequence"/>
</dbReference>
<accession>R0LH21</accession>
<reference evidence="3" key="1">
    <citation type="journal article" date="2013" name="Nat. Genet.">
        <title>The duck genome and transcriptome provide insight into an avian influenza virus reservoir species.</title>
        <authorList>
            <person name="Huang Y."/>
            <person name="Li Y."/>
            <person name="Burt D.W."/>
            <person name="Chen H."/>
            <person name="Zhang Y."/>
            <person name="Qian W."/>
            <person name="Kim H."/>
            <person name="Gan S."/>
            <person name="Zhao Y."/>
            <person name="Li J."/>
            <person name="Yi K."/>
            <person name="Feng H."/>
            <person name="Zhu P."/>
            <person name="Li B."/>
            <person name="Liu Q."/>
            <person name="Fairley S."/>
            <person name="Magor K.E."/>
            <person name="Du Z."/>
            <person name="Hu X."/>
            <person name="Goodman L."/>
            <person name="Tafer H."/>
            <person name="Vignal A."/>
            <person name="Lee T."/>
            <person name="Kim K.W."/>
            <person name="Sheng Z."/>
            <person name="An Y."/>
            <person name="Searle S."/>
            <person name="Herrero J."/>
            <person name="Groenen M.A."/>
            <person name="Crooijmans R.P."/>
            <person name="Faraut T."/>
            <person name="Cai Q."/>
            <person name="Webster R.G."/>
            <person name="Aldridge J.R."/>
            <person name="Warren W.C."/>
            <person name="Bartschat S."/>
            <person name="Kehr S."/>
            <person name="Marz M."/>
            <person name="Stadler P.F."/>
            <person name="Smith J."/>
            <person name="Kraus R.H."/>
            <person name="Zhao Y."/>
            <person name="Ren L."/>
            <person name="Fei J."/>
            <person name="Morisson M."/>
            <person name="Kaiser P."/>
            <person name="Griffin D.K."/>
            <person name="Rao M."/>
            <person name="Pitel F."/>
            <person name="Wang J."/>
            <person name="Li N."/>
        </authorList>
    </citation>
    <scope>NUCLEOTIDE SEQUENCE [LARGE SCALE GENOMIC DNA]</scope>
</reference>
<name>R0LH21_ANAPL</name>
<feature type="compositionally biased region" description="Basic and acidic residues" evidence="1">
    <location>
        <begin position="345"/>
        <end position="356"/>
    </location>
</feature>
<feature type="region of interest" description="Disordered" evidence="1">
    <location>
        <begin position="485"/>
        <end position="507"/>
    </location>
</feature>
<dbReference type="EMBL" id="KB742735">
    <property type="protein sequence ID" value="EOB04924.1"/>
    <property type="molecule type" value="Genomic_DNA"/>
</dbReference>
<feature type="region of interest" description="Disordered" evidence="1">
    <location>
        <begin position="310"/>
        <end position="367"/>
    </location>
</feature>
<feature type="region of interest" description="Disordered" evidence="1">
    <location>
        <begin position="218"/>
        <end position="240"/>
    </location>
</feature>
<gene>
    <name evidence="2" type="ORF">Anapl_13867</name>
</gene>
<evidence type="ECO:0000313" key="2">
    <source>
        <dbReference type="EMBL" id="EOB04924.1"/>
    </source>
</evidence>